<proteinExistence type="predicted"/>
<dbReference type="OMA" id="WHRAPPR"/>
<dbReference type="EnsemblPlants" id="ORUFI05G06590.1">
    <property type="protein sequence ID" value="ORUFI05G06590.1"/>
    <property type="gene ID" value="ORUFI05G06590"/>
</dbReference>
<evidence type="ECO:0000256" key="1">
    <source>
        <dbReference type="SAM" id="MobiDB-lite"/>
    </source>
</evidence>
<accession>A0A0E0PIL6</accession>
<keyword evidence="3" id="KW-1185">Reference proteome</keyword>
<name>A0A0E0PIL6_ORYRU</name>
<dbReference type="Gramene" id="ORUFI05G06590.1">
    <property type="protein sequence ID" value="ORUFI05G06590.1"/>
    <property type="gene ID" value="ORUFI05G06590"/>
</dbReference>
<protein>
    <submittedName>
        <fullName evidence="2">Uncharacterized protein</fullName>
    </submittedName>
</protein>
<dbReference type="AlphaFoldDB" id="A0A0E0PIL6"/>
<reference evidence="2" key="2">
    <citation type="submission" date="2015-06" db="UniProtKB">
        <authorList>
            <consortium name="EnsemblPlants"/>
        </authorList>
    </citation>
    <scope>IDENTIFICATION</scope>
</reference>
<organism evidence="2 3">
    <name type="scientific">Oryza rufipogon</name>
    <name type="common">Brownbeard rice</name>
    <name type="synonym">Asian wild rice</name>
    <dbReference type="NCBI Taxonomy" id="4529"/>
    <lineage>
        <taxon>Eukaryota</taxon>
        <taxon>Viridiplantae</taxon>
        <taxon>Streptophyta</taxon>
        <taxon>Embryophyta</taxon>
        <taxon>Tracheophyta</taxon>
        <taxon>Spermatophyta</taxon>
        <taxon>Magnoliopsida</taxon>
        <taxon>Liliopsida</taxon>
        <taxon>Poales</taxon>
        <taxon>Poaceae</taxon>
        <taxon>BOP clade</taxon>
        <taxon>Oryzoideae</taxon>
        <taxon>Oryzeae</taxon>
        <taxon>Oryzinae</taxon>
        <taxon>Oryza</taxon>
    </lineage>
</organism>
<feature type="region of interest" description="Disordered" evidence="1">
    <location>
        <begin position="1"/>
        <end position="80"/>
    </location>
</feature>
<sequence>MGGGGRREVAAGGDGAAQRRQRRGEGRQWRHTAAASGASPPLDLAGGETVGSRGPCDEVPTGGEAVGSRSWHRAPPRQQR</sequence>
<dbReference type="HOGENOM" id="CLU_2447186_0_0_1"/>
<reference evidence="3" key="1">
    <citation type="submission" date="2013-06" db="EMBL/GenBank/DDBJ databases">
        <authorList>
            <person name="Zhao Q."/>
        </authorList>
    </citation>
    <scope>NUCLEOTIDE SEQUENCE</scope>
    <source>
        <strain evidence="3">cv. W1943</strain>
    </source>
</reference>
<dbReference type="Proteomes" id="UP000008022">
    <property type="component" value="Unassembled WGS sequence"/>
</dbReference>
<feature type="compositionally biased region" description="Basic residues" evidence="1">
    <location>
        <begin position="70"/>
        <end position="80"/>
    </location>
</feature>
<evidence type="ECO:0000313" key="2">
    <source>
        <dbReference type="EnsemblPlants" id="ORUFI05G06590.1"/>
    </source>
</evidence>
<evidence type="ECO:0000313" key="3">
    <source>
        <dbReference type="Proteomes" id="UP000008022"/>
    </source>
</evidence>